<dbReference type="InterPro" id="IPR000873">
    <property type="entry name" value="AMP-dep_synth/lig_dom"/>
</dbReference>
<dbReference type="InterPro" id="IPR045851">
    <property type="entry name" value="AMP-bd_C_sf"/>
</dbReference>
<name>A0ABU7S228_9ACTN</name>
<evidence type="ECO:0000313" key="7">
    <source>
        <dbReference type="Proteomes" id="UP001332243"/>
    </source>
</evidence>
<proteinExistence type="inferred from homology"/>
<evidence type="ECO:0000256" key="2">
    <source>
        <dbReference type="ARBA" id="ARBA00022598"/>
    </source>
</evidence>
<dbReference type="PROSITE" id="PS00455">
    <property type="entry name" value="AMP_BINDING"/>
    <property type="match status" value="1"/>
</dbReference>
<dbReference type="InterPro" id="IPR020845">
    <property type="entry name" value="AMP-binding_CS"/>
</dbReference>
<reference evidence="6 7" key="1">
    <citation type="submission" date="2024-01" db="EMBL/GenBank/DDBJ databases">
        <title>Genome insights into Plantactinospora sonchi sp. nov.</title>
        <authorList>
            <person name="Wang L."/>
        </authorList>
    </citation>
    <scope>NUCLEOTIDE SEQUENCE [LARGE SCALE GENOMIC DNA]</scope>
    <source>
        <strain evidence="6 7">NEAU-QY2</strain>
    </source>
</reference>
<evidence type="ECO:0000256" key="3">
    <source>
        <dbReference type="SAM" id="MobiDB-lite"/>
    </source>
</evidence>
<dbReference type="EMBL" id="JAZGQK010000031">
    <property type="protein sequence ID" value="MEE6262730.1"/>
    <property type="molecule type" value="Genomic_DNA"/>
</dbReference>
<comment type="similarity">
    <text evidence="1">Belongs to the ATP-dependent AMP-binding enzyme family.</text>
</comment>
<dbReference type="InterPro" id="IPR029058">
    <property type="entry name" value="AB_hydrolase_fold"/>
</dbReference>
<keyword evidence="2" id="KW-0436">Ligase</keyword>
<dbReference type="PRINTS" id="PR00111">
    <property type="entry name" value="ABHYDROLASE"/>
</dbReference>
<protein>
    <submittedName>
        <fullName evidence="6">Alpha/beta fold hydrolase</fullName>
    </submittedName>
</protein>
<dbReference type="Pfam" id="PF00561">
    <property type="entry name" value="Abhydrolase_1"/>
    <property type="match status" value="1"/>
</dbReference>
<organism evidence="6 7">
    <name type="scientific">Plantactinospora sonchi</name>
    <dbReference type="NCBI Taxonomy" id="1544735"/>
    <lineage>
        <taxon>Bacteria</taxon>
        <taxon>Bacillati</taxon>
        <taxon>Actinomycetota</taxon>
        <taxon>Actinomycetes</taxon>
        <taxon>Micromonosporales</taxon>
        <taxon>Micromonosporaceae</taxon>
        <taxon>Plantactinospora</taxon>
    </lineage>
</organism>
<dbReference type="GO" id="GO:0016787">
    <property type="term" value="F:hydrolase activity"/>
    <property type="evidence" value="ECO:0007669"/>
    <property type="project" value="UniProtKB-KW"/>
</dbReference>
<dbReference type="Gene3D" id="3.40.50.1820">
    <property type="entry name" value="alpha/beta hydrolase"/>
    <property type="match status" value="1"/>
</dbReference>
<evidence type="ECO:0000259" key="5">
    <source>
        <dbReference type="Pfam" id="PF00561"/>
    </source>
</evidence>
<dbReference type="Gene3D" id="3.40.50.12780">
    <property type="entry name" value="N-terminal domain of ligase-like"/>
    <property type="match status" value="1"/>
</dbReference>
<keyword evidence="6" id="KW-0378">Hydrolase</keyword>
<evidence type="ECO:0000313" key="6">
    <source>
        <dbReference type="EMBL" id="MEE6262730.1"/>
    </source>
</evidence>
<dbReference type="SUPFAM" id="SSF53474">
    <property type="entry name" value="alpha/beta-Hydrolases"/>
    <property type="match status" value="1"/>
</dbReference>
<dbReference type="InterPro" id="IPR000073">
    <property type="entry name" value="AB_hydrolase_1"/>
</dbReference>
<dbReference type="PANTHER" id="PTHR43201">
    <property type="entry name" value="ACYL-COA SYNTHETASE"/>
    <property type="match status" value="1"/>
</dbReference>
<dbReference type="Gene3D" id="3.30.300.30">
    <property type="match status" value="1"/>
</dbReference>
<dbReference type="InterPro" id="IPR042099">
    <property type="entry name" value="ANL_N_sf"/>
</dbReference>
<dbReference type="SUPFAM" id="SSF56801">
    <property type="entry name" value="Acetyl-CoA synthetase-like"/>
    <property type="match status" value="1"/>
</dbReference>
<feature type="domain" description="AMP-dependent synthetase/ligase" evidence="4">
    <location>
        <begin position="369"/>
        <end position="729"/>
    </location>
</feature>
<feature type="domain" description="AB hydrolase-1" evidence="5">
    <location>
        <begin position="54"/>
        <end position="297"/>
    </location>
</feature>
<gene>
    <name evidence="6" type="ORF">V1633_30050</name>
</gene>
<evidence type="ECO:0000259" key="4">
    <source>
        <dbReference type="Pfam" id="PF00501"/>
    </source>
</evidence>
<dbReference type="Proteomes" id="UP001332243">
    <property type="component" value="Unassembled WGS sequence"/>
</dbReference>
<dbReference type="Pfam" id="PF00501">
    <property type="entry name" value="AMP-binding"/>
    <property type="match status" value="1"/>
</dbReference>
<feature type="region of interest" description="Disordered" evidence="3">
    <location>
        <begin position="317"/>
        <end position="348"/>
    </location>
</feature>
<accession>A0ABU7S228</accession>
<keyword evidence="7" id="KW-1185">Reference proteome</keyword>
<dbReference type="PANTHER" id="PTHR43201:SF5">
    <property type="entry name" value="MEDIUM-CHAIN ACYL-COA LIGASE ACSF2, MITOCHONDRIAL"/>
    <property type="match status" value="1"/>
</dbReference>
<sequence length="883" mass="92094">MTGPGQWGPPALPGLEHAWSRSVTALDSQGVRRTWHVLDSAWSGTTDHTGYAGTLLCVHGNPTWSYLWRHVLARFSRPGAPPWRVVAVDHLDMGFSERTGTVRPLAQRIADLGTVTDALGLTGPVVTVGHDWGGAISLGWALRHRDQLRGVVLTNTAVHQPSGSPAPALIRLARLPGVLPAVTVSTPTFLLATLALANPSLPAPVRDGYLAPYRSPDRRAAIGGFVADIPLTPEHPSWSALTEVAERLDTLAEVPALLLWGPRDPVFGQAHLRDLRARLPHAQLHRFEGAGHLLAEDADVAGAVERWVTDLDQPSVVAAADPGPETAPAAGPTDPAPETAPAVDPAPESVPAWRPLWAALEERADDRSAALVELARGGRQVSWSLLWRRIREIAAGLSASGVRHGDRVALLVPPGADLTAAVYACLRIGAVIVVADPGLGLTGMNRALRGAAPAHLIAIGPGLAVARALRWPGRRLGAGPGAAALGALTLGKLARLGAGQRELPDPPEPDDDAAVLFTSGSTGPAKGAVYTHRQLAAMRDALSGLGLDAEAGIVAAFAPFALFGPALGASSAIPDMSVTAPRTLTAAALAEATAAVDASAVFASPAALRNVVDTGDLLDPRQRAALAGVRLLFSAGAPVPAPLLAQARALMPGAQPHTPYGMTEVLPVTDITLDEIVDVGPGDGVCVGRPLPGVRVAIAVLDETGEPAAEPGCPVGRTGEIMVRAAHVKDRYDALWLTERASSRNPGWHRTGDVGRLDPDGRLWVQGRLAHVLVTAEGVLTPVGIEQQVESLPQVARAAVVGVGPRGVAQVVVVAETRPPVRRPRLAGRELADAVRGVVAPPVAAVLLVPSLPTDIRHNSKIDRSRLSRWAERVLAGGRLSGW</sequence>
<evidence type="ECO:0000256" key="1">
    <source>
        <dbReference type="ARBA" id="ARBA00006432"/>
    </source>
</evidence>
<feature type="compositionally biased region" description="Low complexity" evidence="3">
    <location>
        <begin position="318"/>
        <end position="347"/>
    </location>
</feature>
<comment type="caution">
    <text evidence="6">The sequence shown here is derived from an EMBL/GenBank/DDBJ whole genome shotgun (WGS) entry which is preliminary data.</text>
</comment>
<dbReference type="RefSeq" id="WP_331217672.1">
    <property type="nucleotide sequence ID" value="NZ_JAZGQK010000031.1"/>
</dbReference>